<dbReference type="RefSeq" id="WP_345330707.1">
    <property type="nucleotide sequence ID" value="NZ_BAAAVH010000123.1"/>
</dbReference>
<comment type="caution">
    <text evidence="2">The sequence shown here is derived from an EMBL/GenBank/DDBJ whole genome shotgun (WGS) entry which is preliminary data.</text>
</comment>
<evidence type="ECO:0000313" key="2">
    <source>
        <dbReference type="EMBL" id="MFC5886788.1"/>
    </source>
</evidence>
<dbReference type="Proteomes" id="UP001596067">
    <property type="component" value="Unassembled WGS sequence"/>
</dbReference>
<proteinExistence type="predicted"/>
<protein>
    <submittedName>
        <fullName evidence="2">Uncharacterized protein</fullName>
    </submittedName>
</protein>
<sequence>MDNKQRTRAAKMRAVAEDDRVPEGLREAARNRLAALQERHGPLFEEKVPPPRQPAIGSRVLGEKAEATWDLPTRDVAALIKAEIKTARQLAPRGTAPDAVAPHNPIRDAPKGTRIHVSHRLSTGSASIAINVRGLPNDWAISGSSEVRPGVVRNVPSPACRNLAQALWVIGDAYNWRGDGYMQDYADHRFFFRVEVYCADGTHLNLDVA</sequence>
<dbReference type="EMBL" id="JBHSOD010000020">
    <property type="protein sequence ID" value="MFC5886788.1"/>
    <property type="molecule type" value="Genomic_DNA"/>
</dbReference>
<gene>
    <name evidence="2" type="ORF">ACFP0N_17620</name>
</gene>
<evidence type="ECO:0000256" key="1">
    <source>
        <dbReference type="SAM" id="MobiDB-lite"/>
    </source>
</evidence>
<evidence type="ECO:0000313" key="3">
    <source>
        <dbReference type="Proteomes" id="UP001596067"/>
    </source>
</evidence>
<name>A0ABW1EXL2_9ACTN</name>
<accession>A0ABW1EXL2</accession>
<feature type="compositionally biased region" description="Basic and acidic residues" evidence="1">
    <location>
        <begin position="14"/>
        <end position="23"/>
    </location>
</feature>
<reference evidence="3" key="1">
    <citation type="journal article" date="2019" name="Int. J. Syst. Evol. Microbiol.">
        <title>The Global Catalogue of Microorganisms (GCM) 10K type strain sequencing project: providing services to taxonomists for standard genome sequencing and annotation.</title>
        <authorList>
            <consortium name="The Broad Institute Genomics Platform"/>
            <consortium name="The Broad Institute Genome Sequencing Center for Infectious Disease"/>
            <person name="Wu L."/>
            <person name="Ma J."/>
        </authorList>
    </citation>
    <scope>NUCLEOTIDE SEQUENCE [LARGE SCALE GENOMIC DNA]</scope>
    <source>
        <strain evidence="3">CGMCC 4.1469</strain>
    </source>
</reference>
<keyword evidence="3" id="KW-1185">Reference proteome</keyword>
<organism evidence="2 3">
    <name type="scientific">Kitasatospora aburaviensis</name>
    <dbReference type="NCBI Taxonomy" id="67265"/>
    <lineage>
        <taxon>Bacteria</taxon>
        <taxon>Bacillati</taxon>
        <taxon>Actinomycetota</taxon>
        <taxon>Actinomycetes</taxon>
        <taxon>Kitasatosporales</taxon>
        <taxon>Streptomycetaceae</taxon>
        <taxon>Kitasatospora</taxon>
    </lineage>
</organism>
<feature type="region of interest" description="Disordered" evidence="1">
    <location>
        <begin position="1"/>
        <end position="23"/>
    </location>
</feature>
<feature type="compositionally biased region" description="Basic residues" evidence="1">
    <location>
        <begin position="1"/>
        <end position="11"/>
    </location>
</feature>
<feature type="region of interest" description="Disordered" evidence="1">
    <location>
        <begin position="90"/>
        <end position="111"/>
    </location>
</feature>